<evidence type="ECO:0000313" key="1">
    <source>
        <dbReference type="EMBL" id="KAH3661594.1"/>
    </source>
</evidence>
<comment type="caution">
    <text evidence="1">The sequence shown here is derived from an EMBL/GenBank/DDBJ whole genome shotgun (WGS) entry which is preliminary data.</text>
</comment>
<dbReference type="OrthoDB" id="3990582at2759"/>
<accession>A0A9P8T0W6</accession>
<sequence length="841" mass="96098">MNTVTVFNKEMYKEMYLDNSPLLANLNLDLKSNVSSLSSSDTSSDLGVTNHKSFPGRADLDIENNDSNLEVVDLFSLDDLWNSSLKKDQDGTLDVVGTLESLIDQNEANVDFKNLAAAITDPSHPNKDSNHLEFITVLTITKVVTQINNVLDSTINEASLQKASRLCLALFDLFKYHFELDQSHPNFGFRNFGVLLGFRKYNIIKPFLTTTSLAPKYGFVDQQKLKRCFTVLASMHLMNKHLFDNLIFSFHEKETWDCFCLVFSSKSRTLPSDSNGLYSLFENFNNCATLNQSTLNEDRSSDVLLDSIFAHEPSELLVEGMKSLLRTHDICVNFELSFKHLNELLVIYTSGTHGKEMIALYFWNKPEAFERMFEFVNSGTDITNSKKIGYFLLAKLGEFMVINLRQTSDQESLSKVLMKINNANFTQCLGISEDSQQYKINAYTMRILFEVVDQNFKLNYSVEENLLMYLKTSLRTINSSLETFDSYLELFKLLTDMGSRLSIYSLLETIQFVLSNNLNRELFGAFGECEHTLKVLKAPFGFEFIPPLGKSNFIYENNLNHGDEPVKGLRSETQQMFSVFKTESYRRSTSLKLLKDCVLMCSIIKSKIYVFLRENNDELGIMRFSAEQKLVTKDEVPTKTRAKTGTRLAFFKSQHGLDYKVMNKAVELNLAATIDCLKLCNNYDKVIKFSENGSDFDEPFHRLLYHYQLDSLLSFLLIYKEFGLLSLFKSLKNILLQDLGLIPIASKVLSNLFGFENTSSQPKLRFITGIIHQSEILSNLVRQFVELFDDGYSNSFKYLLNFMKLHPSPIKPSKIPKGTVELDLKLFANAFETKDTKVQTA</sequence>
<protein>
    <submittedName>
        <fullName evidence="1">Uncharacterized protein</fullName>
    </submittedName>
</protein>
<proteinExistence type="predicted"/>
<gene>
    <name evidence="1" type="ORF">OGAPHI_006442</name>
</gene>
<dbReference type="GeneID" id="70238406"/>
<reference evidence="1" key="2">
    <citation type="submission" date="2021-01" db="EMBL/GenBank/DDBJ databases">
        <authorList>
            <person name="Schikora-Tamarit M.A."/>
        </authorList>
    </citation>
    <scope>NUCLEOTIDE SEQUENCE</scope>
    <source>
        <strain evidence="1">CBS6075</strain>
    </source>
</reference>
<keyword evidence="2" id="KW-1185">Reference proteome</keyword>
<dbReference type="EMBL" id="JAEUBE010000439">
    <property type="protein sequence ID" value="KAH3661594.1"/>
    <property type="molecule type" value="Genomic_DNA"/>
</dbReference>
<dbReference type="RefSeq" id="XP_046058707.1">
    <property type="nucleotide sequence ID" value="XM_046207730.1"/>
</dbReference>
<organism evidence="1 2">
    <name type="scientific">Ogataea philodendri</name>
    <dbReference type="NCBI Taxonomy" id="1378263"/>
    <lineage>
        <taxon>Eukaryota</taxon>
        <taxon>Fungi</taxon>
        <taxon>Dikarya</taxon>
        <taxon>Ascomycota</taxon>
        <taxon>Saccharomycotina</taxon>
        <taxon>Pichiomycetes</taxon>
        <taxon>Pichiales</taxon>
        <taxon>Pichiaceae</taxon>
        <taxon>Ogataea</taxon>
    </lineage>
</organism>
<name>A0A9P8T0W6_9ASCO</name>
<dbReference type="Proteomes" id="UP000769157">
    <property type="component" value="Unassembled WGS sequence"/>
</dbReference>
<evidence type="ECO:0000313" key="2">
    <source>
        <dbReference type="Proteomes" id="UP000769157"/>
    </source>
</evidence>
<reference evidence="1" key="1">
    <citation type="journal article" date="2021" name="Open Biol.">
        <title>Shared evolutionary footprints suggest mitochondrial oxidative damage underlies multiple complex I losses in fungi.</title>
        <authorList>
            <person name="Schikora-Tamarit M.A."/>
            <person name="Marcet-Houben M."/>
            <person name="Nosek J."/>
            <person name="Gabaldon T."/>
        </authorList>
    </citation>
    <scope>NUCLEOTIDE SEQUENCE</scope>
    <source>
        <strain evidence="1">CBS6075</strain>
    </source>
</reference>
<dbReference type="AlphaFoldDB" id="A0A9P8T0W6"/>